<evidence type="ECO:0000256" key="4">
    <source>
        <dbReference type="ARBA" id="ARBA00022722"/>
    </source>
</evidence>
<feature type="domain" description="RNase H type-1" evidence="8">
    <location>
        <begin position="51"/>
        <end position="196"/>
    </location>
</feature>
<dbReference type="EMBL" id="BIFS01000001">
    <property type="protein sequence ID" value="GCE20676.1"/>
    <property type="molecule type" value="Genomic_DNA"/>
</dbReference>
<dbReference type="GO" id="GO:0003676">
    <property type="term" value="F:nucleic acid binding"/>
    <property type="evidence" value="ECO:0007669"/>
    <property type="project" value="InterPro"/>
</dbReference>
<evidence type="ECO:0000313" key="10">
    <source>
        <dbReference type="Proteomes" id="UP000287188"/>
    </source>
</evidence>
<name>A0A402ANI7_9CHLR</name>
<dbReference type="InterPro" id="IPR002156">
    <property type="entry name" value="RNaseH_domain"/>
</dbReference>
<accession>A0A402ANI7</accession>
<keyword evidence="6" id="KW-0255">Endonuclease</keyword>
<evidence type="ECO:0000256" key="5">
    <source>
        <dbReference type="ARBA" id="ARBA00022723"/>
    </source>
</evidence>
<evidence type="ECO:0000256" key="1">
    <source>
        <dbReference type="ARBA" id="ARBA00000077"/>
    </source>
</evidence>
<evidence type="ECO:0000256" key="3">
    <source>
        <dbReference type="ARBA" id="ARBA00012180"/>
    </source>
</evidence>
<dbReference type="PANTHER" id="PTHR10642">
    <property type="entry name" value="RIBONUCLEASE H1"/>
    <property type="match status" value="1"/>
</dbReference>
<dbReference type="InterPro" id="IPR012337">
    <property type="entry name" value="RNaseH-like_sf"/>
</dbReference>
<proteinExistence type="inferred from homology"/>
<dbReference type="InterPro" id="IPR036397">
    <property type="entry name" value="RNaseH_sf"/>
</dbReference>
<comment type="catalytic activity">
    <reaction evidence="1">
        <text>Endonucleolytic cleavage to 5'-phosphomonoester.</text>
        <dbReference type="EC" id="3.1.26.4"/>
    </reaction>
</comment>
<comment type="similarity">
    <text evidence="2">Belongs to the RNase H family.</text>
</comment>
<dbReference type="GO" id="GO:0046872">
    <property type="term" value="F:metal ion binding"/>
    <property type="evidence" value="ECO:0007669"/>
    <property type="project" value="UniProtKB-KW"/>
</dbReference>
<sequence length="286" mass="31866">MLNCTIHRASISIISYGKVVGVSEIQASLEWDSILKAVLDVDVRAALPGLDKTGVVAYTDGACIKNPGGPAGWSALLWAATDAIDGQLPVQARCVECYGHIPRSKTTTNNRAEISAVLAVLSIAPPVLPLTIYSDSEYTIKVATGAYQMKANPDLWEIYRKMLSYRKTPPKYIWVRGHAGHEHNERADYLAGLGAWDSNEEAFERWQQSQTPEARSGLSSAEISKIRKQVQQLQSYIDTIDPNSSRVSLQERKFIADMTKRLRKNTFVPSEKQSSWLQKLVVKYRL</sequence>
<dbReference type="PROSITE" id="PS50879">
    <property type="entry name" value="RNASE_H_1"/>
    <property type="match status" value="1"/>
</dbReference>
<evidence type="ECO:0000313" key="9">
    <source>
        <dbReference type="EMBL" id="GCE20676.1"/>
    </source>
</evidence>
<evidence type="ECO:0000259" key="8">
    <source>
        <dbReference type="PROSITE" id="PS50879"/>
    </source>
</evidence>
<reference evidence="10" key="1">
    <citation type="submission" date="2018-12" db="EMBL/GenBank/DDBJ databases">
        <title>Tengunoibacter tsumagoiensis gen. nov., sp. nov., Dictyobacter kobayashii sp. nov., D. alpinus sp. nov., and D. joshuensis sp. nov. and description of Dictyobacteraceae fam. nov. within the order Ktedonobacterales isolated from Tengu-no-mugimeshi.</title>
        <authorList>
            <person name="Wang C.M."/>
            <person name="Zheng Y."/>
            <person name="Sakai Y."/>
            <person name="Toyoda A."/>
            <person name="Minakuchi Y."/>
            <person name="Abe K."/>
            <person name="Yokota A."/>
            <person name="Yabe S."/>
        </authorList>
    </citation>
    <scope>NUCLEOTIDE SEQUENCE [LARGE SCALE GENOMIC DNA]</scope>
    <source>
        <strain evidence="10">Uno11</strain>
    </source>
</reference>
<dbReference type="GO" id="GO:0043137">
    <property type="term" value="P:DNA replication, removal of RNA primer"/>
    <property type="evidence" value="ECO:0007669"/>
    <property type="project" value="TreeGrafter"/>
</dbReference>
<evidence type="ECO:0000256" key="7">
    <source>
        <dbReference type="ARBA" id="ARBA00022801"/>
    </source>
</evidence>
<evidence type="ECO:0000256" key="6">
    <source>
        <dbReference type="ARBA" id="ARBA00022759"/>
    </source>
</evidence>
<evidence type="ECO:0000256" key="2">
    <source>
        <dbReference type="ARBA" id="ARBA00005300"/>
    </source>
</evidence>
<dbReference type="AlphaFoldDB" id="A0A402ANI7"/>
<dbReference type="EC" id="3.1.26.4" evidence="3"/>
<comment type="caution">
    <text evidence="9">The sequence shown here is derived from an EMBL/GenBank/DDBJ whole genome shotgun (WGS) entry which is preliminary data.</text>
</comment>
<gene>
    <name evidence="9" type="ORF">KDK_44760</name>
</gene>
<dbReference type="GO" id="GO:0004523">
    <property type="term" value="F:RNA-DNA hybrid ribonuclease activity"/>
    <property type="evidence" value="ECO:0007669"/>
    <property type="project" value="UniProtKB-EC"/>
</dbReference>
<protein>
    <recommendedName>
        <fullName evidence="3">ribonuclease H</fullName>
        <ecNumber evidence="3">3.1.26.4</ecNumber>
    </recommendedName>
</protein>
<keyword evidence="5" id="KW-0479">Metal-binding</keyword>
<organism evidence="9 10">
    <name type="scientific">Dictyobacter kobayashii</name>
    <dbReference type="NCBI Taxonomy" id="2014872"/>
    <lineage>
        <taxon>Bacteria</taxon>
        <taxon>Bacillati</taxon>
        <taxon>Chloroflexota</taxon>
        <taxon>Ktedonobacteria</taxon>
        <taxon>Ktedonobacterales</taxon>
        <taxon>Dictyobacteraceae</taxon>
        <taxon>Dictyobacter</taxon>
    </lineage>
</organism>
<dbReference type="SUPFAM" id="SSF53098">
    <property type="entry name" value="Ribonuclease H-like"/>
    <property type="match status" value="1"/>
</dbReference>
<keyword evidence="7" id="KW-0378">Hydrolase</keyword>
<dbReference type="InterPro" id="IPR050092">
    <property type="entry name" value="RNase_H"/>
</dbReference>
<keyword evidence="4" id="KW-0540">Nuclease</keyword>
<dbReference type="Pfam" id="PF00075">
    <property type="entry name" value="RNase_H"/>
    <property type="match status" value="1"/>
</dbReference>
<keyword evidence="10" id="KW-1185">Reference proteome</keyword>
<dbReference type="PANTHER" id="PTHR10642:SF26">
    <property type="entry name" value="RIBONUCLEASE H1"/>
    <property type="match status" value="1"/>
</dbReference>
<dbReference type="Proteomes" id="UP000287188">
    <property type="component" value="Unassembled WGS sequence"/>
</dbReference>
<dbReference type="Gene3D" id="3.30.420.10">
    <property type="entry name" value="Ribonuclease H-like superfamily/Ribonuclease H"/>
    <property type="match status" value="1"/>
</dbReference>